<gene>
    <name evidence="2" type="ORF">SAMN04488038_105292</name>
</gene>
<dbReference type="RefSeq" id="WP_093284528.1">
    <property type="nucleotide sequence ID" value="NZ_FOFS01000005.1"/>
</dbReference>
<evidence type="ECO:0000256" key="1">
    <source>
        <dbReference type="SAM" id="Phobius"/>
    </source>
</evidence>
<feature type="transmembrane region" description="Helical" evidence="1">
    <location>
        <begin position="38"/>
        <end position="57"/>
    </location>
</feature>
<dbReference type="STRING" id="489703.SAMN04488038_105292"/>
<reference evidence="2 3" key="1">
    <citation type="submission" date="2016-10" db="EMBL/GenBank/DDBJ databases">
        <authorList>
            <person name="de Groot N.N."/>
        </authorList>
    </citation>
    <scope>NUCLEOTIDE SEQUENCE [LARGE SCALE GENOMIC DNA]</scope>
    <source>
        <strain evidence="2 3">DSM 25927</strain>
    </source>
</reference>
<keyword evidence="1" id="KW-0812">Transmembrane</keyword>
<feature type="transmembrane region" description="Helical" evidence="1">
    <location>
        <begin position="69"/>
        <end position="88"/>
    </location>
</feature>
<sequence length="129" mass="14089">MSYLELAYLHLAIVLPAFVIGTYLLLRTKGTAHHRALGRVYLVLMVITGGITLAMPAQVGPQFLGHFGYIHLLSVLTLVTVPLAYHAARTHQVALHRRNMLGLYFGGLLLAGAFAFAPGRLLHSWLFGA</sequence>
<dbReference type="AlphaFoldDB" id="A0A1H9F8U7"/>
<feature type="transmembrane region" description="Helical" evidence="1">
    <location>
        <begin position="6"/>
        <end position="26"/>
    </location>
</feature>
<accession>A0A1H9F8U7</accession>
<protein>
    <submittedName>
        <fullName evidence="2">Uncharacterized membrane protein</fullName>
    </submittedName>
</protein>
<dbReference type="EMBL" id="FOFS01000005">
    <property type="protein sequence ID" value="SEQ34351.1"/>
    <property type="molecule type" value="Genomic_DNA"/>
</dbReference>
<proteinExistence type="predicted"/>
<dbReference type="Pfam" id="PF10067">
    <property type="entry name" value="DUF2306"/>
    <property type="match status" value="1"/>
</dbReference>
<evidence type="ECO:0000313" key="2">
    <source>
        <dbReference type="EMBL" id="SEQ34351.1"/>
    </source>
</evidence>
<dbReference type="OrthoDB" id="9815686at2"/>
<feature type="transmembrane region" description="Helical" evidence="1">
    <location>
        <begin position="100"/>
        <end position="117"/>
    </location>
</feature>
<keyword evidence="3" id="KW-1185">Reference proteome</keyword>
<name>A0A1H9F8U7_9GAMM</name>
<keyword evidence="1" id="KW-1133">Transmembrane helix</keyword>
<keyword evidence="1" id="KW-0472">Membrane</keyword>
<dbReference type="InterPro" id="IPR018750">
    <property type="entry name" value="DUF2306_membrane"/>
</dbReference>
<evidence type="ECO:0000313" key="3">
    <source>
        <dbReference type="Proteomes" id="UP000199233"/>
    </source>
</evidence>
<dbReference type="Proteomes" id="UP000199233">
    <property type="component" value="Unassembled WGS sequence"/>
</dbReference>
<organism evidence="2 3">
    <name type="scientific">Solimonas aquatica</name>
    <dbReference type="NCBI Taxonomy" id="489703"/>
    <lineage>
        <taxon>Bacteria</taxon>
        <taxon>Pseudomonadati</taxon>
        <taxon>Pseudomonadota</taxon>
        <taxon>Gammaproteobacteria</taxon>
        <taxon>Nevskiales</taxon>
        <taxon>Nevskiaceae</taxon>
        <taxon>Solimonas</taxon>
    </lineage>
</organism>